<name>A0A8S5Q0L3_9CAUD</name>
<proteinExistence type="predicted"/>
<organism evidence="1">
    <name type="scientific">Podoviridae sp. ctack17</name>
    <dbReference type="NCBI Taxonomy" id="2825260"/>
    <lineage>
        <taxon>Viruses</taxon>
        <taxon>Duplodnaviria</taxon>
        <taxon>Heunggongvirae</taxon>
        <taxon>Uroviricota</taxon>
        <taxon>Caudoviricetes</taxon>
    </lineage>
</organism>
<sequence>MTRRQIELLIESISYHQLHLQKMYGQVTNEKVLERLIHEHLELCEISRLLIGVLDEYDKEE</sequence>
<evidence type="ECO:0000313" key="1">
    <source>
        <dbReference type="EMBL" id="DAE12060.1"/>
    </source>
</evidence>
<reference evidence="1" key="1">
    <citation type="journal article" date="2021" name="Proc. Natl. Acad. Sci. U.S.A.">
        <title>A Catalog of Tens of Thousands of Viruses from Human Metagenomes Reveals Hidden Associations with Chronic Diseases.</title>
        <authorList>
            <person name="Tisza M.J."/>
            <person name="Buck C.B."/>
        </authorList>
    </citation>
    <scope>NUCLEOTIDE SEQUENCE</scope>
    <source>
        <strain evidence="1">Ctack17</strain>
    </source>
</reference>
<accession>A0A8S5Q0L3</accession>
<dbReference type="EMBL" id="BK015542">
    <property type="protein sequence ID" value="DAE12060.1"/>
    <property type="molecule type" value="Genomic_DNA"/>
</dbReference>
<protein>
    <submittedName>
        <fullName evidence="1">Uncharacterized protein</fullName>
    </submittedName>
</protein>